<protein>
    <submittedName>
        <fullName evidence="1">Glutaconate CoA-transferase subunit A</fullName>
        <ecNumber evidence="1">2.8.3.12</ecNumber>
    </submittedName>
</protein>
<dbReference type="RefSeq" id="WP_183856842.1">
    <property type="nucleotide sequence ID" value="NZ_JACHOO010000005.1"/>
</dbReference>
<sequence>MVTSLVKPNRPVFTDLDGLAARVGAGGRFGVGGHHFARLPIALLRAVAARGVTGLRYTAWAGGLPLEILLEAEAVASADLCFSSLDIFGLPPRFRAAVESGALPLEDWTALAMIEALRAAATNMPSRSFQLPAGSAMMERMPTARRVADPLTGAPVGAVPPLVLDTLVLHAPRADESGNVEIYGARALDLAMVGAARTVLVTVDAIVPTGTLGARGRQTVILRNQVTAIAQHDGAAWPTSSLPHYVTDYAALAAAFSGAAPLADSLALPEGGVPAHLVAAAAIPPEAAAIAGALRPGADGLAAPAIVPAAAPASLDEIMVCRVAAELDDDSFASAGAVSPLANVAYRLAKATHAPGMIVATLSCGHLDIAPSPMVLSLIEGFDAATAAAHAGGDDTYAALYQAGAVTHEIVGAAQVDRFGRVNTLSIRKKNGGQIRLPGQGGMADVANMHRDYGLYVTRHSPLSLVAEVDIASSARGLIRPEERAAAGYRTGRALVFTDLAVFRLDAGTGLLVVAELMPGTTREALAAATGFPLIFDEDVRPVALPEPGTLETLRHTIDPLGLRRLEFVAARDRGALIGAILAADRALVDRLAAGPPHAQT</sequence>
<dbReference type="EMBL" id="JACHOO010000005">
    <property type="protein sequence ID" value="MBB5753740.1"/>
    <property type="molecule type" value="Genomic_DNA"/>
</dbReference>
<dbReference type="Proteomes" id="UP000523821">
    <property type="component" value="Unassembled WGS sequence"/>
</dbReference>
<dbReference type="SMART" id="SM00882">
    <property type="entry name" value="CoA_trans"/>
    <property type="match status" value="1"/>
</dbReference>
<dbReference type="GO" id="GO:0018730">
    <property type="term" value="F:glutaconate CoA-transferase activity"/>
    <property type="evidence" value="ECO:0007669"/>
    <property type="project" value="UniProtKB-EC"/>
</dbReference>
<organism evidence="1 2">
    <name type="scientific">Prosthecomicrobium pneumaticum</name>
    <dbReference type="NCBI Taxonomy" id="81895"/>
    <lineage>
        <taxon>Bacteria</taxon>
        <taxon>Pseudomonadati</taxon>
        <taxon>Pseudomonadota</taxon>
        <taxon>Alphaproteobacteria</taxon>
        <taxon>Hyphomicrobiales</taxon>
        <taxon>Kaistiaceae</taxon>
        <taxon>Prosthecomicrobium</taxon>
    </lineage>
</organism>
<dbReference type="Gene3D" id="3.40.1080.10">
    <property type="entry name" value="Glutaconate Coenzyme A-transferase"/>
    <property type="match status" value="2"/>
</dbReference>
<dbReference type="InterPro" id="IPR004165">
    <property type="entry name" value="CoA_trans_fam_I"/>
</dbReference>
<gene>
    <name evidence="1" type="ORF">GGQ63_002810</name>
</gene>
<dbReference type="InterPro" id="IPR037171">
    <property type="entry name" value="NagB/RpiA_transferase-like"/>
</dbReference>
<dbReference type="Pfam" id="PF01144">
    <property type="entry name" value="CoA_trans"/>
    <property type="match status" value="2"/>
</dbReference>
<dbReference type="PANTHER" id="PTHR43293">
    <property type="entry name" value="ACETATE COA-TRANSFERASE YDIF"/>
    <property type="match status" value="1"/>
</dbReference>
<evidence type="ECO:0000313" key="2">
    <source>
        <dbReference type="Proteomes" id="UP000523821"/>
    </source>
</evidence>
<proteinExistence type="predicted"/>
<evidence type="ECO:0000313" key="1">
    <source>
        <dbReference type="EMBL" id="MBB5753740.1"/>
    </source>
</evidence>
<dbReference type="EC" id="2.8.3.12" evidence="1"/>
<comment type="caution">
    <text evidence="1">The sequence shown here is derived from an EMBL/GenBank/DDBJ whole genome shotgun (WGS) entry which is preliminary data.</text>
</comment>
<dbReference type="PANTHER" id="PTHR43293:SF3">
    <property type="entry name" value="CHOLESTEROL RING-CLEAVING HYDROLASE IPDB SUBUNIT"/>
    <property type="match status" value="1"/>
</dbReference>
<accession>A0A7W9L2P3</accession>
<keyword evidence="2" id="KW-1185">Reference proteome</keyword>
<reference evidence="1 2" key="1">
    <citation type="submission" date="2020-08" db="EMBL/GenBank/DDBJ databases">
        <title>Genomic Encyclopedia of Type Strains, Phase IV (KMG-IV): sequencing the most valuable type-strain genomes for metagenomic binning, comparative biology and taxonomic classification.</title>
        <authorList>
            <person name="Goeker M."/>
        </authorList>
    </citation>
    <scope>NUCLEOTIDE SEQUENCE [LARGE SCALE GENOMIC DNA]</scope>
    <source>
        <strain evidence="1 2">DSM 16268</strain>
    </source>
</reference>
<name>A0A7W9L2P3_9HYPH</name>
<dbReference type="AlphaFoldDB" id="A0A7W9L2P3"/>
<dbReference type="SUPFAM" id="SSF100950">
    <property type="entry name" value="NagB/RpiA/CoA transferase-like"/>
    <property type="match status" value="2"/>
</dbReference>
<keyword evidence="1" id="KW-0808">Transferase</keyword>